<evidence type="ECO:0000313" key="3">
    <source>
        <dbReference type="EMBL" id="KAA8494712.1"/>
    </source>
</evidence>
<sequence length="634" mass="71127">MQSLPRELLLQIAASVGVKDRYQLAQTCRFFYTVIWLSEDQEDHDRVGHIQGNGFNQSQRHKRFQSVMSNLLSEYRINAMCALPQQLQQSGSFGSVVALDTEPDRHVAALFIHGETKDVSLMVCNLITNQTDTFVLRLLNNSLGQPHRLMPKLHMSPDEQWFVVACHSCRNLHTFSVRNGTHLFDLCPPVSLPPDPCRRSSSKHMTKLIISKCLTYMIVLWDDAFIVSWNIENFQAGGGGVESGIFSQKVVKPRMYPGIQWGHSIPLPAETLPIDSICITTDKNAPCLLFMSSIRLGSDASLTDLRSRGTECTHSNYLTAGVFDLRDPGAPAQWVHNFFLQDGEWPFVMGLHPLSFGADHLSLACYLSRTCQRAGSVTLYRWSITKEQGPRAGPSRSVTKLEHMENVSQHHPKFEQGVHATDECTITVWDSAEIWGENPEYYVITPRRAGLSRGFRMASAVCRAQQRVRSGVSGQAWSDSWGELHISSLMRPLTHSESRFLVAFSGRLRGVVMLSFTNPCEFSWSNLHPYRDRVTDRAHSHDHASSHTIPSTSQHLHSRTRARATLSSTQSCEYLESRRAFYLNVSHPAGMQRVQIVSSVHALRQPLAASPFPAPLPSPSSDAPHVHTTHQVQS</sequence>
<feature type="region of interest" description="Disordered" evidence="1">
    <location>
        <begin position="611"/>
        <end position="634"/>
    </location>
</feature>
<dbReference type="SUPFAM" id="SSF81383">
    <property type="entry name" value="F-box domain"/>
    <property type="match status" value="1"/>
</dbReference>
<feature type="region of interest" description="Disordered" evidence="1">
    <location>
        <begin position="535"/>
        <end position="559"/>
    </location>
</feature>
<gene>
    <name evidence="3" type="ORF">FVE85_2953</name>
</gene>
<dbReference type="Pfam" id="PF12937">
    <property type="entry name" value="F-box-like"/>
    <property type="match status" value="1"/>
</dbReference>
<comment type="caution">
    <text evidence="3">The sequence shown here is derived from an EMBL/GenBank/DDBJ whole genome shotgun (WGS) entry which is preliminary data.</text>
</comment>
<dbReference type="InterPro" id="IPR001810">
    <property type="entry name" value="F-box_dom"/>
</dbReference>
<dbReference type="Proteomes" id="UP000324585">
    <property type="component" value="Unassembled WGS sequence"/>
</dbReference>
<dbReference type="AlphaFoldDB" id="A0A5J4YV40"/>
<evidence type="ECO:0000259" key="2">
    <source>
        <dbReference type="PROSITE" id="PS50181"/>
    </source>
</evidence>
<organism evidence="3 4">
    <name type="scientific">Porphyridium purpureum</name>
    <name type="common">Red alga</name>
    <name type="synonym">Porphyridium cruentum</name>
    <dbReference type="NCBI Taxonomy" id="35688"/>
    <lineage>
        <taxon>Eukaryota</taxon>
        <taxon>Rhodophyta</taxon>
        <taxon>Bangiophyceae</taxon>
        <taxon>Porphyridiales</taxon>
        <taxon>Porphyridiaceae</taxon>
        <taxon>Porphyridium</taxon>
    </lineage>
</organism>
<dbReference type="EMBL" id="VRMN01000004">
    <property type="protein sequence ID" value="KAA8494712.1"/>
    <property type="molecule type" value="Genomic_DNA"/>
</dbReference>
<dbReference type="PROSITE" id="PS50181">
    <property type="entry name" value="FBOX"/>
    <property type="match status" value="1"/>
</dbReference>
<name>A0A5J4YV40_PORPP</name>
<keyword evidence="4" id="KW-1185">Reference proteome</keyword>
<reference evidence="4" key="1">
    <citation type="journal article" date="2019" name="Nat. Commun.">
        <title>Expansion of phycobilisome linker gene families in mesophilic red algae.</title>
        <authorList>
            <person name="Lee J."/>
            <person name="Kim D."/>
            <person name="Bhattacharya D."/>
            <person name="Yoon H.S."/>
        </authorList>
    </citation>
    <scope>NUCLEOTIDE SEQUENCE [LARGE SCALE GENOMIC DNA]</scope>
    <source>
        <strain evidence="4">CCMP 1328</strain>
    </source>
</reference>
<feature type="domain" description="F-box" evidence="2">
    <location>
        <begin position="1"/>
        <end position="35"/>
    </location>
</feature>
<evidence type="ECO:0000313" key="4">
    <source>
        <dbReference type="Proteomes" id="UP000324585"/>
    </source>
</evidence>
<feature type="compositionally biased region" description="Basic and acidic residues" evidence="1">
    <location>
        <begin position="535"/>
        <end position="545"/>
    </location>
</feature>
<dbReference type="CDD" id="cd09917">
    <property type="entry name" value="F-box_SF"/>
    <property type="match status" value="1"/>
</dbReference>
<proteinExistence type="predicted"/>
<accession>A0A5J4YV40</accession>
<dbReference type="InterPro" id="IPR036047">
    <property type="entry name" value="F-box-like_dom_sf"/>
</dbReference>
<evidence type="ECO:0000256" key="1">
    <source>
        <dbReference type="SAM" id="MobiDB-lite"/>
    </source>
</evidence>
<protein>
    <recommendedName>
        <fullName evidence="2">F-box domain-containing protein</fullName>
    </recommendedName>
</protein>